<gene>
    <name evidence="2" type="ORF">HMPREF9123_2549</name>
</gene>
<comment type="caution">
    <text evidence="2">The sequence shown here is derived from an EMBL/GenBank/DDBJ whole genome shotgun (WGS) entry which is preliminary data.</text>
</comment>
<dbReference type="HOGENOM" id="CLU_128725_0_0_4"/>
<keyword evidence="1" id="KW-0472">Membrane</keyword>
<protein>
    <submittedName>
        <fullName evidence="2">Uncharacterized protein</fullName>
    </submittedName>
</protein>
<dbReference type="EMBL" id="AFAY01000051">
    <property type="protein sequence ID" value="EGF08241.1"/>
    <property type="molecule type" value="Genomic_DNA"/>
</dbReference>
<reference evidence="2 3" key="1">
    <citation type="submission" date="2011-02" db="EMBL/GenBank/DDBJ databases">
        <authorList>
            <person name="Muzny D."/>
            <person name="Qin X."/>
            <person name="Deng J."/>
            <person name="Jiang H."/>
            <person name="Liu Y."/>
            <person name="Qu J."/>
            <person name="Song X.-Z."/>
            <person name="Zhang L."/>
            <person name="Thornton R."/>
            <person name="Coyle M."/>
            <person name="Francisco L."/>
            <person name="Jackson L."/>
            <person name="Javaid M."/>
            <person name="Korchina V."/>
            <person name="Kovar C."/>
            <person name="Mata R."/>
            <person name="Mathew T."/>
            <person name="Ngo R."/>
            <person name="Nguyen L."/>
            <person name="Nguyen N."/>
            <person name="Okwuonu G."/>
            <person name="Ongeri F."/>
            <person name="Pham C."/>
            <person name="Simmons D."/>
            <person name="Wilczek-Boney K."/>
            <person name="Hale W."/>
            <person name="Jakkamsetti A."/>
            <person name="Pham P."/>
            <person name="Ruth R."/>
            <person name="San Lucas F."/>
            <person name="Warren J."/>
            <person name="Zhang J."/>
            <person name="Zhao Z."/>
            <person name="Zhou C."/>
            <person name="Zhu D."/>
            <person name="Lee S."/>
            <person name="Bess C."/>
            <person name="Blankenburg K."/>
            <person name="Forbes L."/>
            <person name="Fu Q."/>
            <person name="Gubbala S."/>
            <person name="Hirani K."/>
            <person name="Jayaseelan J.C."/>
            <person name="Lara F."/>
            <person name="Munidasa M."/>
            <person name="Palculict T."/>
            <person name="Patil S."/>
            <person name="Pu L.-L."/>
            <person name="Saada N."/>
            <person name="Tang L."/>
            <person name="Weissenberger G."/>
            <person name="Zhu Y."/>
            <person name="Hemphill L."/>
            <person name="Shang Y."/>
            <person name="Youmans B."/>
            <person name="Ayvaz T."/>
            <person name="Ross M."/>
            <person name="Santibanez J."/>
            <person name="Aqrawi P."/>
            <person name="Gross S."/>
            <person name="Joshi V."/>
            <person name="Fowler G."/>
            <person name="Nazareth L."/>
            <person name="Reid J."/>
            <person name="Worley K."/>
            <person name="Petrosino J."/>
            <person name="Highlander S."/>
            <person name="Gibbs R."/>
        </authorList>
    </citation>
    <scope>NUCLEOTIDE SEQUENCE [LARGE SCALE GENOMIC DNA]</scope>
    <source>
        <strain evidence="2 3">ATCC BAA-1200</strain>
    </source>
</reference>
<proteinExistence type="predicted"/>
<feature type="transmembrane region" description="Helical" evidence="1">
    <location>
        <begin position="79"/>
        <end position="101"/>
    </location>
</feature>
<dbReference type="Proteomes" id="UP000004105">
    <property type="component" value="Unassembled WGS sequence"/>
</dbReference>
<sequence length="152" mass="17523">MKAVLRYIPRRFFLNCGAKMFKRPEEFIVAVLAALWVAASYFAAAWFGAPAHTALLIAVLTLLWVIVFFLLWQRERTRLLWPLFLGLLVACWWPMLDWYAVRGIVPPETAGEMIVIAKPWYASWTFKTILALIPAAAGYAWMFKTARRDRGL</sequence>
<accession>F2BFP2</accession>
<name>F2BFP2_9NEIS</name>
<evidence type="ECO:0000313" key="2">
    <source>
        <dbReference type="EMBL" id="EGF08241.1"/>
    </source>
</evidence>
<keyword evidence="1" id="KW-1133">Transmembrane helix</keyword>
<dbReference type="AlphaFoldDB" id="F2BFP2"/>
<keyword evidence="1" id="KW-0812">Transmembrane</keyword>
<feature type="transmembrane region" description="Helical" evidence="1">
    <location>
        <begin position="27"/>
        <end position="47"/>
    </location>
</feature>
<evidence type="ECO:0000256" key="1">
    <source>
        <dbReference type="SAM" id="Phobius"/>
    </source>
</evidence>
<feature type="transmembrane region" description="Helical" evidence="1">
    <location>
        <begin position="121"/>
        <end position="142"/>
    </location>
</feature>
<feature type="transmembrane region" description="Helical" evidence="1">
    <location>
        <begin position="53"/>
        <end position="72"/>
    </location>
</feature>
<organism evidence="2 3">
    <name type="scientific">Neisseria bacilliformis ATCC BAA-1200</name>
    <dbReference type="NCBI Taxonomy" id="888742"/>
    <lineage>
        <taxon>Bacteria</taxon>
        <taxon>Pseudomonadati</taxon>
        <taxon>Pseudomonadota</taxon>
        <taxon>Betaproteobacteria</taxon>
        <taxon>Neisseriales</taxon>
        <taxon>Neisseriaceae</taxon>
        <taxon>Neisseria</taxon>
    </lineage>
</organism>
<evidence type="ECO:0000313" key="3">
    <source>
        <dbReference type="Proteomes" id="UP000004105"/>
    </source>
</evidence>
<keyword evidence="3" id="KW-1185">Reference proteome</keyword>